<feature type="compositionally biased region" description="Low complexity" evidence="1">
    <location>
        <begin position="228"/>
        <end position="240"/>
    </location>
</feature>
<keyword evidence="3" id="KW-1185">Reference proteome</keyword>
<feature type="compositionally biased region" description="Polar residues" evidence="1">
    <location>
        <begin position="241"/>
        <end position="257"/>
    </location>
</feature>
<dbReference type="EMBL" id="JAPWDV010000002">
    <property type="protein sequence ID" value="KAJ6220536.1"/>
    <property type="molecule type" value="Genomic_DNA"/>
</dbReference>
<feature type="region of interest" description="Disordered" evidence="1">
    <location>
        <begin position="222"/>
        <end position="263"/>
    </location>
</feature>
<comment type="caution">
    <text evidence="2">The sequence shown here is derived from an EMBL/GenBank/DDBJ whole genome shotgun (WGS) entry which is preliminary data.</text>
</comment>
<protein>
    <submittedName>
        <fullName evidence="2">Uncharacterized protein</fullName>
    </submittedName>
</protein>
<dbReference type="Proteomes" id="UP001142055">
    <property type="component" value="Chromosome 2"/>
</dbReference>
<accession>A0A9Q0RNA7</accession>
<reference evidence="2" key="1">
    <citation type="submission" date="2022-12" db="EMBL/GenBank/DDBJ databases">
        <title>Genome assemblies of Blomia tropicalis.</title>
        <authorList>
            <person name="Cui Y."/>
        </authorList>
    </citation>
    <scope>NUCLEOTIDE SEQUENCE</scope>
    <source>
        <tissue evidence="2">Adult mites</tissue>
    </source>
</reference>
<dbReference type="AlphaFoldDB" id="A0A9Q0RNA7"/>
<evidence type="ECO:0000256" key="1">
    <source>
        <dbReference type="SAM" id="MobiDB-lite"/>
    </source>
</evidence>
<evidence type="ECO:0000313" key="2">
    <source>
        <dbReference type="EMBL" id="KAJ6220536.1"/>
    </source>
</evidence>
<evidence type="ECO:0000313" key="3">
    <source>
        <dbReference type="Proteomes" id="UP001142055"/>
    </source>
</evidence>
<proteinExistence type="predicted"/>
<organism evidence="2 3">
    <name type="scientific">Blomia tropicalis</name>
    <name type="common">Mite</name>
    <dbReference type="NCBI Taxonomy" id="40697"/>
    <lineage>
        <taxon>Eukaryota</taxon>
        <taxon>Metazoa</taxon>
        <taxon>Ecdysozoa</taxon>
        <taxon>Arthropoda</taxon>
        <taxon>Chelicerata</taxon>
        <taxon>Arachnida</taxon>
        <taxon>Acari</taxon>
        <taxon>Acariformes</taxon>
        <taxon>Sarcoptiformes</taxon>
        <taxon>Astigmata</taxon>
        <taxon>Glycyphagoidea</taxon>
        <taxon>Echimyopodidae</taxon>
        <taxon>Blomia</taxon>
    </lineage>
</organism>
<gene>
    <name evidence="2" type="ORF">RDWZM_006348</name>
</gene>
<feature type="region of interest" description="Disordered" evidence="1">
    <location>
        <begin position="1"/>
        <end position="20"/>
    </location>
</feature>
<sequence>MENNKVYPNLPNENGKESERKCANNDEKCECEICRANSKLVLLKTVLNSAENAYNAGYNRGVELASTASVNVANMAGTALGATVQMMGSSVNTAKDTLNEKMPTVTNVAGVAASAATAAWGAISKVVQENYNKKFLNPVGRMEPFPANNYNSNGIVVSNSRYCQPQTLPPTRSYYPVSNYGNSSYPVLNSTYPNRSNPILGIRPPSPNQPIFMPSPVQPPYNPDYLFSNNNNNNNNSSNSYIPQQFGNQYNLANSRHTPYPPY</sequence>
<name>A0A9Q0RNA7_BLOTA</name>